<accession>A0A8S2ZX12</accession>
<dbReference type="EMBL" id="CAJOBI010115504">
    <property type="protein sequence ID" value="CAF4653251.1"/>
    <property type="molecule type" value="Genomic_DNA"/>
</dbReference>
<dbReference type="Proteomes" id="UP000676336">
    <property type="component" value="Unassembled WGS sequence"/>
</dbReference>
<reference evidence="1" key="1">
    <citation type="submission" date="2021-02" db="EMBL/GenBank/DDBJ databases">
        <authorList>
            <person name="Nowell W R."/>
        </authorList>
    </citation>
    <scope>NUCLEOTIDE SEQUENCE</scope>
</reference>
<name>A0A8S2ZX12_9BILA</name>
<protein>
    <submittedName>
        <fullName evidence="1">Uncharacterized protein</fullName>
    </submittedName>
</protein>
<sequence length="27" mass="3343">MFGWFITGNVWIFKSQGKVQFYYPNQR</sequence>
<evidence type="ECO:0000313" key="2">
    <source>
        <dbReference type="Proteomes" id="UP000676336"/>
    </source>
</evidence>
<gene>
    <name evidence="1" type="ORF">SMN809_LOCUS41195</name>
</gene>
<comment type="caution">
    <text evidence="1">The sequence shown here is derived from an EMBL/GenBank/DDBJ whole genome shotgun (WGS) entry which is preliminary data.</text>
</comment>
<dbReference type="AlphaFoldDB" id="A0A8S2ZX12"/>
<organism evidence="1 2">
    <name type="scientific">Rotaria magnacalcarata</name>
    <dbReference type="NCBI Taxonomy" id="392030"/>
    <lineage>
        <taxon>Eukaryota</taxon>
        <taxon>Metazoa</taxon>
        <taxon>Spiralia</taxon>
        <taxon>Gnathifera</taxon>
        <taxon>Rotifera</taxon>
        <taxon>Eurotatoria</taxon>
        <taxon>Bdelloidea</taxon>
        <taxon>Philodinida</taxon>
        <taxon>Philodinidae</taxon>
        <taxon>Rotaria</taxon>
    </lineage>
</organism>
<feature type="non-terminal residue" evidence="1">
    <location>
        <position position="1"/>
    </location>
</feature>
<proteinExistence type="predicted"/>
<evidence type="ECO:0000313" key="1">
    <source>
        <dbReference type="EMBL" id="CAF4653251.1"/>
    </source>
</evidence>